<comment type="caution">
    <text evidence="2">The sequence shown here is derived from an EMBL/GenBank/DDBJ whole genome shotgun (WGS) entry which is preliminary data.</text>
</comment>
<name>A0A135I6V2_9GAMM</name>
<dbReference type="EMBL" id="LNTY01000036">
    <property type="protein sequence ID" value="KXF81114.1"/>
    <property type="molecule type" value="Genomic_DNA"/>
</dbReference>
<proteinExistence type="predicted"/>
<reference evidence="2 3" key="1">
    <citation type="submission" date="2015-11" db="EMBL/GenBank/DDBJ databases">
        <title>Genomic Taxonomy of the Vibrionaceae.</title>
        <authorList>
            <person name="Gomez-Gil B."/>
            <person name="Enciso-Ibarra J."/>
        </authorList>
    </citation>
    <scope>NUCLEOTIDE SEQUENCE [LARGE SCALE GENOMIC DNA]</scope>
    <source>
        <strain evidence="2 3">CAIM 912</strain>
    </source>
</reference>
<accession>A0A135I6V2</accession>
<gene>
    <name evidence="2" type="ORF">ATN88_19355</name>
</gene>
<protein>
    <submittedName>
        <fullName evidence="2">Uncharacterized protein</fullName>
    </submittedName>
</protein>
<feature type="chain" id="PRO_5007465677" evidence="1">
    <location>
        <begin position="22"/>
        <end position="289"/>
    </location>
</feature>
<organism evidence="2 3">
    <name type="scientific">Enterovibrio coralii</name>
    <dbReference type="NCBI Taxonomy" id="294935"/>
    <lineage>
        <taxon>Bacteria</taxon>
        <taxon>Pseudomonadati</taxon>
        <taxon>Pseudomonadota</taxon>
        <taxon>Gammaproteobacteria</taxon>
        <taxon>Vibrionales</taxon>
        <taxon>Vibrionaceae</taxon>
        <taxon>Enterovibrio</taxon>
    </lineage>
</organism>
<dbReference type="RefSeq" id="WP_067417945.1">
    <property type="nucleotide sequence ID" value="NZ_LNTY01000036.1"/>
</dbReference>
<keyword evidence="3" id="KW-1185">Reference proteome</keyword>
<keyword evidence="1" id="KW-0732">Signal</keyword>
<evidence type="ECO:0000256" key="1">
    <source>
        <dbReference type="SAM" id="SignalP"/>
    </source>
</evidence>
<dbReference type="STRING" id="294935.ATN88_19355"/>
<dbReference type="OrthoDB" id="6313323at2"/>
<evidence type="ECO:0000313" key="3">
    <source>
        <dbReference type="Proteomes" id="UP000070529"/>
    </source>
</evidence>
<dbReference type="Proteomes" id="UP000070529">
    <property type="component" value="Unassembled WGS sequence"/>
</dbReference>
<sequence length="289" mass="32580">MQIRKLAFFWLMLCYSGVVNAACEASVVSLEPTNSAANYDVFATGNYPLRQQFKVRTSVSEGCKVVVVLDLENDVSALTNATRESMRFDWYAAEGYLQADKWLLELDSENTEAEFEFRFIGGQWLEAGTYKNRLRASLFKENSAMEMDQMTLNVEVSVLPSARIQFYGLSQRHFNLDLGSLKSNKIINYAPRLWVESTAPYSLSVDSQFNGKLRHQSQNAMWDLDYQMLIANEAIPLDGTQRRWTRSHSTAGTPLPIQIIIGDTERKAGGKYSDTVHISIAPSLSMAPD</sequence>
<evidence type="ECO:0000313" key="2">
    <source>
        <dbReference type="EMBL" id="KXF81114.1"/>
    </source>
</evidence>
<dbReference type="AlphaFoldDB" id="A0A135I6V2"/>
<feature type="signal peptide" evidence="1">
    <location>
        <begin position="1"/>
        <end position="21"/>
    </location>
</feature>